<keyword evidence="7" id="KW-0464">Manganese</keyword>
<dbReference type="InterPro" id="IPR036025">
    <property type="entry name" value="RtcB-like_sf"/>
</dbReference>
<evidence type="ECO:0000256" key="2">
    <source>
        <dbReference type="ARBA" id="ARBA00012726"/>
    </source>
</evidence>
<comment type="catalytic activity">
    <reaction evidence="8">
        <text>a 3'-end 3'-phospho-ribonucleotide-RNA + a 5'-end dephospho-ribonucleoside-RNA + GTP = a ribonucleotidyl-ribonucleotide-RNA + GMP + diphosphate</text>
        <dbReference type="Rhea" id="RHEA:68076"/>
        <dbReference type="Rhea" id="RHEA-COMP:10463"/>
        <dbReference type="Rhea" id="RHEA-COMP:13936"/>
        <dbReference type="Rhea" id="RHEA-COMP:17355"/>
        <dbReference type="ChEBI" id="CHEBI:33019"/>
        <dbReference type="ChEBI" id="CHEBI:37565"/>
        <dbReference type="ChEBI" id="CHEBI:58115"/>
        <dbReference type="ChEBI" id="CHEBI:83062"/>
        <dbReference type="ChEBI" id="CHEBI:138284"/>
        <dbReference type="ChEBI" id="CHEBI:173118"/>
        <dbReference type="EC" id="6.5.1.8"/>
    </reaction>
</comment>
<dbReference type="PANTHER" id="PTHR11118:SF1">
    <property type="entry name" value="RNA-SPLICING LIGASE RTCB HOMOLOG"/>
    <property type="match status" value="1"/>
</dbReference>
<feature type="non-terminal residue" evidence="9">
    <location>
        <position position="126"/>
    </location>
</feature>
<comment type="caution">
    <text evidence="9">The sequence shown here is derived from an EMBL/GenBank/DDBJ whole genome shotgun (WGS) entry which is preliminary data.</text>
</comment>
<dbReference type="EMBL" id="BARU01013206">
    <property type="protein sequence ID" value="GAH34100.1"/>
    <property type="molecule type" value="Genomic_DNA"/>
</dbReference>
<dbReference type="PROSITE" id="PS01288">
    <property type="entry name" value="UPF0027"/>
    <property type="match status" value="1"/>
</dbReference>
<sequence>MTAPWQKVLKKIDDYRWEIPQSYKAGMSVPGLIYASESMLNHIWEEQVFQQVANVAFLPGIVSYSLAMPDIHWGYGFPIGGVAATRINDGVVSPGGVGFDINCGVRLLRTNLTEEEVRPKIEQLIA</sequence>
<evidence type="ECO:0000256" key="1">
    <source>
        <dbReference type="ARBA" id="ARBA00001936"/>
    </source>
</evidence>
<proteinExistence type="predicted"/>
<dbReference type="SUPFAM" id="SSF103365">
    <property type="entry name" value="Hypothetical protein PH1602"/>
    <property type="match status" value="1"/>
</dbReference>
<dbReference type="GO" id="GO:0006396">
    <property type="term" value="P:RNA processing"/>
    <property type="evidence" value="ECO:0007669"/>
    <property type="project" value="InterPro"/>
</dbReference>
<dbReference type="GO" id="GO:0005525">
    <property type="term" value="F:GTP binding"/>
    <property type="evidence" value="ECO:0007669"/>
    <property type="project" value="UniProtKB-KW"/>
</dbReference>
<evidence type="ECO:0000256" key="7">
    <source>
        <dbReference type="ARBA" id="ARBA00023211"/>
    </source>
</evidence>
<reference evidence="9" key="1">
    <citation type="journal article" date="2014" name="Front. Microbiol.">
        <title>High frequency of phylogenetically diverse reductive dehalogenase-homologous genes in deep subseafloor sedimentary metagenomes.</title>
        <authorList>
            <person name="Kawai M."/>
            <person name="Futagami T."/>
            <person name="Toyoda A."/>
            <person name="Takaki Y."/>
            <person name="Nishi S."/>
            <person name="Hori S."/>
            <person name="Arai W."/>
            <person name="Tsubouchi T."/>
            <person name="Morono Y."/>
            <person name="Uchiyama I."/>
            <person name="Ito T."/>
            <person name="Fujiyama A."/>
            <person name="Inagaki F."/>
            <person name="Takami H."/>
        </authorList>
    </citation>
    <scope>NUCLEOTIDE SEQUENCE</scope>
    <source>
        <strain evidence="9">Expedition CK06-06</strain>
    </source>
</reference>
<comment type="cofactor">
    <cofactor evidence="1">
        <name>Mn(2+)</name>
        <dbReference type="ChEBI" id="CHEBI:29035"/>
    </cofactor>
</comment>
<evidence type="ECO:0000256" key="4">
    <source>
        <dbReference type="ARBA" id="ARBA00022723"/>
    </source>
</evidence>
<name>X1FNL4_9ZZZZ</name>
<dbReference type="GO" id="GO:0003972">
    <property type="term" value="F:RNA ligase (ATP) activity"/>
    <property type="evidence" value="ECO:0007669"/>
    <property type="project" value="TreeGrafter"/>
</dbReference>
<dbReference type="InterPro" id="IPR001233">
    <property type="entry name" value="RtcB"/>
</dbReference>
<keyword evidence="6" id="KW-0342">GTP-binding</keyword>
<dbReference type="Pfam" id="PF01139">
    <property type="entry name" value="RtcB"/>
    <property type="match status" value="1"/>
</dbReference>
<evidence type="ECO:0000256" key="6">
    <source>
        <dbReference type="ARBA" id="ARBA00023134"/>
    </source>
</evidence>
<organism evidence="9">
    <name type="scientific">marine sediment metagenome</name>
    <dbReference type="NCBI Taxonomy" id="412755"/>
    <lineage>
        <taxon>unclassified sequences</taxon>
        <taxon>metagenomes</taxon>
        <taxon>ecological metagenomes</taxon>
    </lineage>
</organism>
<gene>
    <name evidence="9" type="ORF">S03H2_23978</name>
</gene>
<accession>X1FNL4</accession>
<evidence type="ECO:0000256" key="5">
    <source>
        <dbReference type="ARBA" id="ARBA00022741"/>
    </source>
</evidence>
<dbReference type="EC" id="6.5.1.8" evidence="2"/>
<dbReference type="GO" id="GO:0046872">
    <property type="term" value="F:metal ion binding"/>
    <property type="evidence" value="ECO:0007669"/>
    <property type="project" value="UniProtKB-KW"/>
</dbReference>
<keyword evidence="4" id="KW-0479">Metal-binding</keyword>
<keyword evidence="3" id="KW-0436">Ligase</keyword>
<protein>
    <recommendedName>
        <fullName evidence="2">3'-phosphate/5'-hydroxy nucleic acid ligase</fullName>
        <ecNumber evidence="2">6.5.1.8</ecNumber>
    </recommendedName>
</protein>
<dbReference type="AlphaFoldDB" id="X1FNL4"/>
<dbReference type="GO" id="GO:0170057">
    <property type="term" value="F:RNA ligase (GTP) activity"/>
    <property type="evidence" value="ECO:0007669"/>
    <property type="project" value="UniProtKB-EC"/>
</dbReference>
<dbReference type="Gene3D" id="3.90.1860.10">
    <property type="entry name" value="tRNA-splicing ligase RtcB"/>
    <property type="match status" value="1"/>
</dbReference>
<dbReference type="PANTHER" id="PTHR11118">
    <property type="entry name" value="RNA-SPLICING LIGASE RTCB HOMOLOG"/>
    <property type="match status" value="1"/>
</dbReference>
<keyword evidence="5" id="KW-0547">Nucleotide-binding</keyword>
<evidence type="ECO:0000256" key="8">
    <source>
        <dbReference type="ARBA" id="ARBA00047746"/>
    </source>
</evidence>
<evidence type="ECO:0000313" key="9">
    <source>
        <dbReference type="EMBL" id="GAH34100.1"/>
    </source>
</evidence>
<evidence type="ECO:0000256" key="3">
    <source>
        <dbReference type="ARBA" id="ARBA00022598"/>
    </source>
</evidence>